<sequence length="210" mass="21770">MILRLADADTRADLATYVARARQLDSDGAMRLQSVGGALAAWVGVLPGHGLTREGMTLGLRVLPLAEPAGLDVVVPMAGLADRFAREPHGAELSVPPTEVRAAWASVSPPQGGWQQVGEISVATMNEVATSGIAEITASAPEGSGAHAVDALRSFVWSRPMPPTESLEGLPSGVAFACYALGFAVGETALVFASGTWHRVTTPVGHVLIR</sequence>
<dbReference type="Pfam" id="PF26035">
    <property type="entry name" value="DUF8010"/>
    <property type="match status" value="1"/>
</dbReference>
<dbReference type="EMBL" id="JACHVQ010000001">
    <property type="protein sequence ID" value="MBB2890401.1"/>
    <property type="molecule type" value="Genomic_DNA"/>
</dbReference>
<gene>
    <name evidence="3" type="ORF">FHU39_000385</name>
</gene>
<accession>A0A839N6L8</accession>
<evidence type="ECO:0000259" key="2">
    <source>
        <dbReference type="Pfam" id="PF26572"/>
    </source>
</evidence>
<name>A0A839N6L8_9MICO</name>
<evidence type="ECO:0000313" key="3">
    <source>
        <dbReference type="EMBL" id="MBB2890401.1"/>
    </source>
</evidence>
<evidence type="ECO:0000313" key="4">
    <source>
        <dbReference type="Proteomes" id="UP000559182"/>
    </source>
</evidence>
<proteinExistence type="predicted"/>
<feature type="domain" description="DUF8010" evidence="1">
    <location>
        <begin position="3"/>
        <end position="105"/>
    </location>
</feature>
<dbReference type="InterPro" id="IPR058323">
    <property type="entry name" value="DUF8010"/>
</dbReference>
<protein>
    <submittedName>
        <fullName evidence="3">Uncharacterized protein</fullName>
    </submittedName>
</protein>
<feature type="domain" description="DUF8185" evidence="2">
    <location>
        <begin position="109"/>
        <end position="210"/>
    </location>
</feature>
<dbReference type="Pfam" id="PF26572">
    <property type="entry name" value="DUF8185"/>
    <property type="match status" value="1"/>
</dbReference>
<dbReference type="Proteomes" id="UP000559182">
    <property type="component" value="Unassembled WGS sequence"/>
</dbReference>
<dbReference type="RefSeq" id="WP_183318463.1">
    <property type="nucleotide sequence ID" value="NZ_JACHVQ010000001.1"/>
</dbReference>
<evidence type="ECO:0000259" key="1">
    <source>
        <dbReference type="Pfam" id="PF26035"/>
    </source>
</evidence>
<organism evidence="3 4">
    <name type="scientific">Flexivirga oryzae</name>
    <dbReference type="NCBI Taxonomy" id="1794944"/>
    <lineage>
        <taxon>Bacteria</taxon>
        <taxon>Bacillati</taxon>
        <taxon>Actinomycetota</taxon>
        <taxon>Actinomycetes</taxon>
        <taxon>Micrococcales</taxon>
        <taxon>Dermacoccaceae</taxon>
        <taxon>Flexivirga</taxon>
    </lineage>
</organism>
<reference evidence="3 4" key="1">
    <citation type="submission" date="2020-08" db="EMBL/GenBank/DDBJ databases">
        <title>Sequencing the genomes of 1000 actinobacteria strains.</title>
        <authorList>
            <person name="Klenk H.-P."/>
        </authorList>
    </citation>
    <scope>NUCLEOTIDE SEQUENCE [LARGE SCALE GENOMIC DNA]</scope>
    <source>
        <strain evidence="3 4">DSM 105369</strain>
    </source>
</reference>
<dbReference type="InterPro" id="IPR058498">
    <property type="entry name" value="DUF8185"/>
</dbReference>
<dbReference type="AlphaFoldDB" id="A0A839N6L8"/>
<comment type="caution">
    <text evidence="3">The sequence shown here is derived from an EMBL/GenBank/DDBJ whole genome shotgun (WGS) entry which is preliminary data.</text>
</comment>
<keyword evidence="4" id="KW-1185">Reference proteome</keyword>